<dbReference type="PANTHER" id="PTHR45960:SF2">
    <property type="entry name" value="PROTEIN DAUGHTER OF SEVENLESS"/>
    <property type="match status" value="1"/>
</dbReference>
<dbReference type="AlphaFoldDB" id="A0AAN8J9V9"/>
<comment type="caution">
    <text evidence="3">The sequence shown here is derived from an EMBL/GenBank/DDBJ whole genome shotgun (WGS) entry which is preliminary data.</text>
</comment>
<feature type="compositionally biased region" description="Low complexity" evidence="1">
    <location>
        <begin position="302"/>
        <end position="316"/>
    </location>
</feature>
<feature type="region of interest" description="Disordered" evidence="1">
    <location>
        <begin position="285"/>
        <end position="392"/>
    </location>
</feature>
<evidence type="ECO:0000259" key="2">
    <source>
        <dbReference type="PROSITE" id="PS50003"/>
    </source>
</evidence>
<feature type="region of interest" description="Disordered" evidence="1">
    <location>
        <begin position="533"/>
        <end position="572"/>
    </location>
</feature>
<organism evidence="3 4">
    <name type="scientific">Patella caerulea</name>
    <name type="common">Rayed Mediterranean limpet</name>
    <dbReference type="NCBI Taxonomy" id="87958"/>
    <lineage>
        <taxon>Eukaryota</taxon>
        <taxon>Metazoa</taxon>
        <taxon>Spiralia</taxon>
        <taxon>Lophotrochozoa</taxon>
        <taxon>Mollusca</taxon>
        <taxon>Gastropoda</taxon>
        <taxon>Patellogastropoda</taxon>
        <taxon>Patelloidea</taxon>
        <taxon>Patellidae</taxon>
        <taxon>Patella</taxon>
    </lineage>
</organism>
<proteinExistence type="predicted"/>
<evidence type="ECO:0000256" key="1">
    <source>
        <dbReference type="SAM" id="MobiDB-lite"/>
    </source>
</evidence>
<dbReference type="SMART" id="SM00233">
    <property type="entry name" value="PH"/>
    <property type="match status" value="1"/>
</dbReference>
<gene>
    <name evidence="3" type="ORF">SNE40_016395</name>
</gene>
<dbReference type="EMBL" id="JAZGQO010000011">
    <property type="protein sequence ID" value="KAK6172810.1"/>
    <property type="molecule type" value="Genomic_DNA"/>
</dbReference>
<dbReference type="GO" id="GO:0007165">
    <property type="term" value="P:signal transduction"/>
    <property type="evidence" value="ECO:0007669"/>
    <property type="project" value="TreeGrafter"/>
</dbReference>
<accession>A0AAN8J9V9</accession>
<dbReference type="PROSITE" id="PS50003">
    <property type="entry name" value="PH_DOMAIN"/>
    <property type="match status" value="1"/>
</dbReference>
<feature type="region of interest" description="Disordered" evidence="1">
    <location>
        <begin position="651"/>
        <end position="671"/>
    </location>
</feature>
<protein>
    <recommendedName>
        <fullName evidence="2">PH domain-containing protein</fullName>
    </recommendedName>
</protein>
<dbReference type="Gene3D" id="2.30.29.30">
    <property type="entry name" value="Pleckstrin-homology domain (PH domain)/Phosphotyrosine-binding domain (PTB)"/>
    <property type="match status" value="1"/>
</dbReference>
<feature type="compositionally biased region" description="Low complexity" evidence="1">
    <location>
        <begin position="546"/>
        <end position="565"/>
    </location>
</feature>
<sequence length="671" mass="74876">MGSKSKFLNKYLGLFHQGSSMNKLEHEVVHSGWMTKSPPERKLLGPWKLFRVKWKKRYFVLCKPSGSLPGQYELNYFSDQSCARKKGTIDLDQCEQIIESLDSDQFPFLLAIKTICKGRERTYFLATDTEDDMAKWVSNLCSVCGLKQEESPEDLPEPKKEIPKEKDKTPVVAVNDLTLPKTMTKVPVVTQPSSKLSSQLSTSESYIPLQECRTGSQRQSPVDRRESVDSVPDELAPLPPRTGQPNYRDSNDVFDSGLYSVPPIKTPHISFDEFYTVPPPSHAHRNFDMDCQDDLTYDVPPRRGSPSTPRSSCSGGADSTLSGGRPVTPQDLPTYDTPPTRPTPYPRQSSPQVPPSRPPRPSTSTLQQNNYQNLPTNSHAFSNNDLSAIIPSPPRGIDRPLISYDVPKPHIEDKRESNINIVPAPPKPCSRTTGNKHSYINAATGYVQNDDDMYLSMDKPDNSGNKHDSTYTDMMTVVSPPIPAPRPPETLVNNVNDLYVSPPTARSLPRPTALSRNPNSVADDVHSIWSTTRTKSFKKHQNGTLPSASSSTSSSVINSRPSVPSKSPAVVLPHRDGNISSDDEGLNPMQRIRGVQSIPPPPAEEKELKYLDLALEETNDRESVHMRSLPMKNINANSTPTEYREIDFVKTEALSNTKRWGDDQRQHEKHN</sequence>
<feature type="compositionally biased region" description="Polar residues" evidence="1">
    <location>
        <begin position="366"/>
        <end position="386"/>
    </location>
</feature>
<feature type="domain" description="PH" evidence="2">
    <location>
        <begin position="27"/>
        <end position="145"/>
    </location>
</feature>
<dbReference type="InterPro" id="IPR011993">
    <property type="entry name" value="PH-like_dom_sf"/>
</dbReference>
<dbReference type="GO" id="GO:0005737">
    <property type="term" value="C:cytoplasm"/>
    <property type="evidence" value="ECO:0007669"/>
    <property type="project" value="TreeGrafter"/>
</dbReference>
<dbReference type="GO" id="GO:0035591">
    <property type="term" value="F:signaling adaptor activity"/>
    <property type="evidence" value="ECO:0007669"/>
    <property type="project" value="TreeGrafter"/>
</dbReference>
<reference evidence="3 4" key="1">
    <citation type="submission" date="2024-01" db="EMBL/GenBank/DDBJ databases">
        <title>The genome of the rayed Mediterranean limpet Patella caerulea (Linnaeus, 1758).</title>
        <authorList>
            <person name="Anh-Thu Weber A."/>
            <person name="Halstead-Nussloch G."/>
        </authorList>
    </citation>
    <scope>NUCLEOTIDE SEQUENCE [LARGE SCALE GENOMIC DNA]</scope>
    <source>
        <strain evidence="3">AATW-2023a</strain>
        <tissue evidence="3">Whole specimen</tissue>
    </source>
</reference>
<evidence type="ECO:0000313" key="3">
    <source>
        <dbReference type="EMBL" id="KAK6172810.1"/>
    </source>
</evidence>
<feature type="compositionally biased region" description="Basic and acidic residues" evidence="1">
    <location>
        <begin position="659"/>
        <end position="671"/>
    </location>
</feature>
<dbReference type="Proteomes" id="UP001347796">
    <property type="component" value="Unassembled WGS sequence"/>
</dbReference>
<dbReference type="InterPro" id="IPR001849">
    <property type="entry name" value="PH_domain"/>
</dbReference>
<name>A0AAN8J9V9_PATCE</name>
<dbReference type="InterPro" id="IPR046355">
    <property type="entry name" value="Gab1-4-like"/>
</dbReference>
<feature type="compositionally biased region" description="Pro residues" evidence="1">
    <location>
        <begin position="352"/>
        <end position="361"/>
    </location>
</feature>
<dbReference type="Pfam" id="PF00169">
    <property type="entry name" value="PH"/>
    <property type="match status" value="1"/>
</dbReference>
<evidence type="ECO:0000313" key="4">
    <source>
        <dbReference type="Proteomes" id="UP001347796"/>
    </source>
</evidence>
<keyword evidence="4" id="KW-1185">Reference proteome</keyword>
<dbReference type="PANTHER" id="PTHR45960">
    <property type="entry name" value="GRB2-ASSOCIATED-BINDING PROTEIN"/>
    <property type="match status" value="1"/>
</dbReference>
<dbReference type="SUPFAM" id="SSF50729">
    <property type="entry name" value="PH domain-like"/>
    <property type="match status" value="1"/>
</dbReference>
<feature type="region of interest" description="Disordered" evidence="1">
    <location>
        <begin position="207"/>
        <end position="254"/>
    </location>
</feature>